<protein>
    <submittedName>
        <fullName evidence="4">EamA family transporter</fullName>
    </submittedName>
</protein>
<dbReference type="Pfam" id="PF00892">
    <property type="entry name" value="EamA"/>
    <property type="match status" value="1"/>
</dbReference>
<name>A0ABW0NTA0_9MICO</name>
<keyword evidence="2" id="KW-0812">Transmembrane</keyword>
<gene>
    <name evidence="4" type="ORF">ACFPJ4_13405</name>
</gene>
<dbReference type="Proteomes" id="UP001596039">
    <property type="component" value="Unassembled WGS sequence"/>
</dbReference>
<dbReference type="InterPro" id="IPR037185">
    <property type="entry name" value="EmrE-like"/>
</dbReference>
<sequence>MIALLGLSSALVYGASDFLGGLASRRMTSLLVSLLSQLAALLIVTVVTVSGSGHWSASAVLLGAVAGVAGGIGTWAFYASLAIGPMSVVSPGVAMIYAVVPAIVGFAIGERIAPLGYVALAAVVVAAVLLAVPRQRDPVRVTPRAVVLGSIAGIGFAGYIIAIGRTPRDSGLAPLLVDLCVATLLYGTVLLVNRVRRGRAELAGLGDRLGVVQAVLAGILLALGNILLVVGLHLGDLAVMGVLNALYPLGTVILAFFVLRERLSVLQAVGIVLALAASAVLAVV</sequence>
<feature type="transmembrane region" description="Helical" evidence="2">
    <location>
        <begin position="61"/>
        <end position="83"/>
    </location>
</feature>
<feature type="transmembrane region" description="Helical" evidence="2">
    <location>
        <begin position="237"/>
        <end position="259"/>
    </location>
</feature>
<feature type="transmembrane region" description="Helical" evidence="2">
    <location>
        <begin position="211"/>
        <end position="230"/>
    </location>
</feature>
<comment type="caution">
    <text evidence="4">The sequence shown here is derived from an EMBL/GenBank/DDBJ whole genome shotgun (WGS) entry which is preliminary data.</text>
</comment>
<evidence type="ECO:0000256" key="1">
    <source>
        <dbReference type="ARBA" id="ARBA00007362"/>
    </source>
</evidence>
<feature type="transmembrane region" description="Helical" evidence="2">
    <location>
        <begin position="30"/>
        <end position="49"/>
    </location>
</feature>
<evidence type="ECO:0000313" key="4">
    <source>
        <dbReference type="EMBL" id="MFC5503238.1"/>
    </source>
</evidence>
<accession>A0ABW0NTA0</accession>
<evidence type="ECO:0000256" key="2">
    <source>
        <dbReference type="SAM" id="Phobius"/>
    </source>
</evidence>
<dbReference type="RefSeq" id="WP_386740955.1">
    <property type="nucleotide sequence ID" value="NZ_JBHSMG010000004.1"/>
</dbReference>
<feature type="transmembrane region" description="Helical" evidence="2">
    <location>
        <begin position="89"/>
        <end position="108"/>
    </location>
</feature>
<feature type="transmembrane region" description="Helical" evidence="2">
    <location>
        <begin position="115"/>
        <end position="133"/>
    </location>
</feature>
<dbReference type="InterPro" id="IPR000620">
    <property type="entry name" value="EamA_dom"/>
</dbReference>
<evidence type="ECO:0000313" key="5">
    <source>
        <dbReference type="Proteomes" id="UP001596039"/>
    </source>
</evidence>
<organism evidence="4 5">
    <name type="scientific">Lysinimonas soli</name>
    <dbReference type="NCBI Taxonomy" id="1074233"/>
    <lineage>
        <taxon>Bacteria</taxon>
        <taxon>Bacillati</taxon>
        <taxon>Actinomycetota</taxon>
        <taxon>Actinomycetes</taxon>
        <taxon>Micrococcales</taxon>
        <taxon>Microbacteriaceae</taxon>
        <taxon>Lysinimonas</taxon>
    </lineage>
</organism>
<evidence type="ECO:0000259" key="3">
    <source>
        <dbReference type="Pfam" id="PF00892"/>
    </source>
</evidence>
<dbReference type="EMBL" id="JBHSMG010000004">
    <property type="protein sequence ID" value="MFC5503238.1"/>
    <property type="molecule type" value="Genomic_DNA"/>
</dbReference>
<dbReference type="SUPFAM" id="SSF103481">
    <property type="entry name" value="Multidrug resistance efflux transporter EmrE"/>
    <property type="match status" value="1"/>
</dbReference>
<keyword evidence="2" id="KW-1133">Transmembrane helix</keyword>
<keyword evidence="2" id="KW-0472">Membrane</keyword>
<feature type="transmembrane region" description="Helical" evidence="2">
    <location>
        <begin position="171"/>
        <end position="191"/>
    </location>
</feature>
<feature type="transmembrane region" description="Helical" evidence="2">
    <location>
        <begin position="145"/>
        <end position="164"/>
    </location>
</feature>
<keyword evidence="5" id="KW-1185">Reference proteome</keyword>
<proteinExistence type="inferred from homology"/>
<feature type="transmembrane region" description="Helical" evidence="2">
    <location>
        <begin position="265"/>
        <end position="283"/>
    </location>
</feature>
<feature type="domain" description="EamA" evidence="3">
    <location>
        <begin position="145"/>
        <end position="281"/>
    </location>
</feature>
<reference evidence="5" key="1">
    <citation type="journal article" date="2019" name="Int. J. Syst. Evol. Microbiol.">
        <title>The Global Catalogue of Microorganisms (GCM) 10K type strain sequencing project: providing services to taxonomists for standard genome sequencing and annotation.</title>
        <authorList>
            <consortium name="The Broad Institute Genomics Platform"/>
            <consortium name="The Broad Institute Genome Sequencing Center for Infectious Disease"/>
            <person name="Wu L."/>
            <person name="Ma J."/>
        </authorList>
    </citation>
    <scope>NUCLEOTIDE SEQUENCE [LARGE SCALE GENOMIC DNA]</scope>
    <source>
        <strain evidence="5">CGMCC 4.6997</strain>
    </source>
</reference>
<comment type="similarity">
    <text evidence="1">Belongs to the EamA transporter family.</text>
</comment>